<dbReference type="SMART" id="SM00343">
    <property type="entry name" value="ZnF_C2HC"/>
    <property type="match status" value="4"/>
</dbReference>
<name>A0ABR4C8S1_9HELO</name>
<keyword evidence="4" id="KW-1185">Reference proteome</keyword>
<protein>
    <recommendedName>
        <fullName evidence="2">CCHC-type domain-containing protein</fullName>
    </recommendedName>
</protein>
<evidence type="ECO:0000256" key="1">
    <source>
        <dbReference type="PROSITE-ProRule" id="PRU00047"/>
    </source>
</evidence>
<sequence>MERRSNRSKFSLEKAERLSKLLFPRWDQVCALTRKIDTMRSRRVELLRVESSSIGVSDDMAMAMMLTSDLLDEVEHFRSTIKTRIQALSSESKEAHLTIQDMERDKVAAKVLIVQQGGMLPPDDAYGDWEYDSDDGVGRGLSNIANFDAGKPTLSPSPKLKLTHVAVINAEKTKIVEITDQINFEATMDKMLREEMSEFAVEADMTSVELKQWDRDTERCMYTNTPMPLACRQMEDWFVKKFYQAVEEEEEEERRVKNTMVVAEAKEIATRTVLTTKDAFIPKCFTCLKSGHVDRDCLQVDIAEEKENRLDDEGKHARLANRGQSLNRSMTKSCTICRKPGHIDEYCPIAHLDEEQEENACTHCGRDGHQIGACWRLYPELRRAYLQKRKPFCGNCYKAGHYRDACPSVGVTYKYGLRPFGA</sequence>
<gene>
    <name evidence="3" type="ORF">VTL71DRAFT_3582</name>
</gene>
<evidence type="ECO:0000259" key="2">
    <source>
        <dbReference type="PROSITE" id="PS50158"/>
    </source>
</evidence>
<dbReference type="InterPro" id="IPR036875">
    <property type="entry name" value="Znf_CCHC_sf"/>
</dbReference>
<feature type="domain" description="CCHC-type" evidence="2">
    <location>
        <begin position="283"/>
        <end position="297"/>
    </location>
</feature>
<dbReference type="EMBL" id="JAZHXI010000012">
    <property type="protein sequence ID" value="KAL2065912.1"/>
    <property type="molecule type" value="Genomic_DNA"/>
</dbReference>
<keyword evidence="1" id="KW-0863">Zinc-finger</keyword>
<organism evidence="3 4">
    <name type="scientific">Oculimacula yallundae</name>
    <dbReference type="NCBI Taxonomy" id="86028"/>
    <lineage>
        <taxon>Eukaryota</taxon>
        <taxon>Fungi</taxon>
        <taxon>Dikarya</taxon>
        <taxon>Ascomycota</taxon>
        <taxon>Pezizomycotina</taxon>
        <taxon>Leotiomycetes</taxon>
        <taxon>Helotiales</taxon>
        <taxon>Ploettnerulaceae</taxon>
        <taxon>Oculimacula</taxon>
    </lineage>
</organism>
<reference evidence="3 4" key="1">
    <citation type="journal article" date="2024" name="Commun. Biol.">
        <title>Comparative genomic analysis of thermophilic fungi reveals convergent evolutionary adaptations and gene losses.</title>
        <authorList>
            <person name="Steindorff A.S."/>
            <person name="Aguilar-Pontes M.V."/>
            <person name="Robinson A.J."/>
            <person name="Andreopoulos B."/>
            <person name="LaButti K."/>
            <person name="Kuo A."/>
            <person name="Mondo S."/>
            <person name="Riley R."/>
            <person name="Otillar R."/>
            <person name="Haridas S."/>
            <person name="Lipzen A."/>
            <person name="Grimwood J."/>
            <person name="Schmutz J."/>
            <person name="Clum A."/>
            <person name="Reid I.D."/>
            <person name="Moisan M.C."/>
            <person name="Butler G."/>
            <person name="Nguyen T.T.M."/>
            <person name="Dewar K."/>
            <person name="Conant G."/>
            <person name="Drula E."/>
            <person name="Henrissat B."/>
            <person name="Hansel C."/>
            <person name="Singer S."/>
            <person name="Hutchinson M.I."/>
            <person name="de Vries R.P."/>
            <person name="Natvig D.O."/>
            <person name="Powell A.J."/>
            <person name="Tsang A."/>
            <person name="Grigoriev I.V."/>
        </authorList>
    </citation>
    <scope>NUCLEOTIDE SEQUENCE [LARGE SCALE GENOMIC DNA]</scope>
    <source>
        <strain evidence="3 4">CBS 494.80</strain>
    </source>
</reference>
<dbReference type="InterPro" id="IPR001878">
    <property type="entry name" value="Znf_CCHC"/>
</dbReference>
<accession>A0ABR4C8S1</accession>
<evidence type="ECO:0000313" key="3">
    <source>
        <dbReference type="EMBL" id="KAL2065912.1"/>
    </source>
</evidence>
<keyword evidence="1" id="KW-0479">Metal-binding</keyword>
<comment type="caution">
    <text evidence="3">The sequence shown here is derived from an EMBL/GenBank/DDBJ whole genome shotgun (WGS) entry which is preliminary data.</text>
</comment>
<dbReference type="Proteomes" id="UP001595075">
    <property type="component" value="Unassembled WGS sequence"/>
</dbReference>
<dbReference type="PROSITE" id="PS50158">
    <property type="entry name" value="ZF_CCHC"/>
    <property type="match status" value="1"/>
</dbReference>
<dbReference type="SUPFAM" id="SSF57756">
    <property type="entry name" value="Retrovirus zinc finger-like domains"/>
    <property type="match status" value="1"/>
</dbReference>
<evidence type="ECO:0000313" key="4">
    <source>
        <dbReference type="Proteomes" id="UP001595075"/>
    </source>
</evidence>
<dbReference type="Gene3D" id="4.10.60.10">
    <property type="entry name" value="Zinc finger, CCHC-type"/>
    <property type="match status" value="1"/>
</dbReference>
<proteinExistence type="predicted"/>
<keyword evidence="1" id="KW-0862">Zinc</keyword>